<dbReference type="InterPro" id="IPR043129">
    <property type="entry name" value="ATPase_NBD"/>
</dbReference>
<proteinExistence type="predicted"/>
<dbReference type="InterPro" id="IPR050696">
    <property type="entry name" value="FtsA/MreB"/>
</dbReference>
<dbReference type="SUPFAM" id="SSF53067">
    <property type="entry name" value="Actin-like ATPase domain"/>
    <property type="match status" value="2"/>
</dbReference>
<dbReference type="SMART" id="SM00842">
    <property type="entry name" value="FtsA"/>
    <property type="match status" value="1"/>
</dbReference>
<accession>A0A2G4EZ16</accession>
<dbReference type="RefSeq" id="WP_096828887.1">
    <property type="nucleotide sequence ID" value="NZ_NXIB02000079.1"/>
</dbReference>
<protein>
    <submittedName>
        <fullName evidence="2">Pilus assembly protein PilM</fullName>
    </submittedName>
</protein>
<dbReference type="Gene3D" id="3.30.420.40">
    <property type="match status" value="2"/>
</dbReference>
<gene>
    <name evidence="2" type="ORF">CP500_014300</name>
</gene>
<dbReference type="PANTHER" id="PTHR32432:SF3">
    <property type="entry name" value="ETHANOLAMINE UTILIZATION PROTEIN EUTJ"/>
    <property type="match status" value="1"/>
</dbReference>
<dbReference type="NCBIfam" id="TIGR01175">
    <property type="entry name" value="pilM"/>
    <property type="match status" value="1"/>
</dbReference>
<reference evidence="2" key="1">
    <citation type="submission" date="2017-10" db="EMBL/GenBank/DDBJ databases">
        <title>Draft genome sequence of the planktic cyanobacteria Tychonema bourrellyi isolated from alpine lentic freshwater.</title>
        <authorList>
            <person name="Tett A."/>
            <person name="Armanini F."/>
            <person name="Asnicar F."/>
            <person name="Boscaini A."/>
            <person name="Pasolli E."/>
            <person name="Zolfo M."/>
            <person name="Donati C."/>
            <person name="Salmaso N."/>
            <person name="Segata N."/>
        </authorList>
    </citation>
    <scope>NUCLEOTIDE SEQUENCE</scope>
    <source>
        <strain evidence="2">FEM_GT703</strain>
    </source>
</reference>
<dbReference type="PIRSF" id="PIRSF019169">
    <property type="entry name" value="PilM"/>
    <property type="match status" value="1"/>
</dbReference>
<dbReference type="InterPro" id="IPR005883">
    <property type="entry name" value="PilM"/>
</dbReference>
<comment type="caution">
    <text evidence="2">The sequence shown here is derived from an EMBL/GenBank/DDBJ whole genome shotgun (WGS) entry which is preliminary data.</text>
</comment>
<dbReference type="CDD" id="cd24049">
    <property type="entry name" value="ASKHA_NBD_PilM"/>
    <property type="match status" value="1"/>
</dbReference>
<keyword evidence="3" id="KW-1185">Reference proteome</keyword>
<dbReference type="Proteomes" id="UP000226442">
    <property type="component" value="Unassembled WGS sequence"/>
</dbReference>
<evidence type="ECO:0000313" key="3">
    <source>
        <dbReference type="Proteomes" id="UP000226442"/>
    </source>
</evidence>
<dbReference type="AlphaFoldDB" id="A0A2G4EZ16"/>
<feature type="domain" description="SHS2" evidence="1">
    <location>
        <begin position="15"/>
        <end position="184"/>
    </location>
</feature>
<dbReference type="OrthoDB" id="503707at2"/>
<dbReference type="PANTHER" id="PTHR32432">
    <property type="entry name" value="CELL DIVISION PROTEIN FTSA-RELATED"/>
    <property type="match status" value="1"/>
</dbReference>
<dbReference type="EMBL" id="NXIB02000079">
    <property type="protein sequence ID" value="PHX54773.1"/>
    <property type="molecule type" value="Genomic_DNA"/>
</dbReference>
<name>A0A2G4EZ16_9CYAN</name>
<organism evidence="2 3">
    <name type="scientific">Tychonema bourrellyi FEM_GT703</name>
    <dbReference type="NCBI Taxonomy" id="2040638"/>
    <lineage>
        <taxon>Bacteria</taxon>
        <taxon>Bacillati</taxon>
        <taxon>Cyanobacteriota</taxon>
        <taxon>Cyanophyceae</taxon>
        <taxon>Oscillatoriophycideae</taxon>
        <taxon>Oscillatoriales</taxon>
        <taxon>Microcoleaceae</taxon>
        <taxon>Tychonema</taxon>
    </lineage>
</organism>
<sequence length="364" mass="39870">MVNFFKNLISPRKPGIGIEIASDRINVIQLEKKAQALKIATLASIEVPEDMVQEGQIVDPPGMAELIRSVLADNKIKAKHVATAIPGREAVIRLIPVPSELNNEELRQYMNSEAGLYLPFPREDADVDYQKMGLFVDDDGVEKVQVVLVATRKEVTDTYLETFKEAGLIIDVLEVTSFALIRTLKDQLQQFSSQEAAVLTDIEFDSTELAIVVDGIPQFNRTIPIGTYQIQTALNEAMNLPPTRDTSELQSMTLPVTDTIGLSGNPNPGTNAIMKVLGELADELRRSVDFYLNQSEELEVAQLLLAGPGAAIGKLDEFFMQRLSLPASQVDPIQTLGLEVGEDITLEQRAGLGVALGLGLREVM</sequence>
<evidence type="ECO:0000313" key="2">
    <source>
        <dbReference type="EMBL" id="PHX54773.1"/>
    </source>
</evidence>
<dbReference type="Gene3D" id="3.30.1490.300">
    <property type="match status" value="1"/>
</dbReference>
<dbReference type="GO" id="GO:0051301">
    <property type="term" value="P:cell division"/>
    <property type="evidence" value="ECO:0007669"/>
    <property type="project" value="InterPro"/>
</dbReference>
<dbReference type="InterPro" id="IPR003494">
    <property type="entry name" value="SHS2_FtsA"/>
</dbReference>
<evidence type="ECO:0000259" key="1">
    <source>
        <dbReference type="SMART" id="SM00842"/>
    </source>
</evidence>
<dbReference type="Pfam" id="PF11104">
    <property type="entry name" value="PilM_2"/>
    <property type="match status" value="1"/>
</dbReference>